<sequence>MNKKMVLVGILGLLSFMFGIYISQWTILGVVMGIGGGYAMGFGAFKLFN</sequence>
<evidence type="ECO:0000256" key="1">
    <source>
        <dbReference type="SAM" id="Phobius"/>
    </source>
</evidence>
<keyword evidence="1" id="KW-0472">Membrane</keyword>
<dbReference type="EMBL" id="JACXSI010000032">
    <property type="protein sequence ID" value="MBD3109292.1"/>
    <property type="molecule type" value="Genomic_DNA"/>
</dbReference>
<comment type="caution">
    <text evidence="2">The sequence shown here is derived from an EMBL/GenBank/DDBJ whole genome shotgun (WGS) entry which is preliminary data.</text>
</comment>
<reference evidence="2" key="1">
    <citation type="submission" date="2020-09" db="EMBL/GenBank/DDBJ databases">
        <title>Bacillus faecalis sp. nov., a moderately halophilic bacterium isolated from cow faeces.</title>
        <authorList>
            <person name="Jiang L."/>
            <person name="Lee J."/>
        </authorList>
    </citation>
    <scope>NUCLEOTIDE SEQUENCE</scope>
    <source>
        <strain evidence="2">AGMB 02131</strain>
    </source>
</reference>
<dbReference type="AlphaFoldDB" id="A0A927CWZ2"/>
<name>A0A927CWZ2_9BACI</name>
<organism evidence="2 3">
    <name type="scientific">Peribacillus faecalis</name>
    <dbReference type="NCBI Taxonomy" id="2772559"/>
    <lineage>
        <taxon>Bacteria</taxon>
        <taxon>Bacillati</taxon>
        <taxon>Bacillota</taxon>
        <taxon>Bacilli</taxon>
        <taxon>Bacillales</taxon>
        <taxon>Bacillaceae</taxon>
        <taxon>Peribacillus</taxon>
    </lineage>
</organism>
<evidence type="ECO:0000313" key="3">
    <source>
        <dbReference type="Proteomes" id="UP000602076"/>
    </source>
</evidence>
<protein>
    <submittedName>
        <fullName evidence="2">Uncharacterized protein</fullName>
    </submittedName>
</protein>
<keyword evidence="1" id="KW-1133">Transmembrane helix</keyword>
<accession>A0A927CWZ2</accession>
<feature type="transmembrane region" description="Helical" evidence="1">
    <location>
        <begin position="5"/>
        <end position="22"/>
    </location>
</feature>
<gene>
    <name evidence="2" type="ORF">IEO70_13150</name>
</gene>
<dbReference type="Proteomes" id="UP000602076">
    <property type="component" value="Unassembled WGS sequence"/>
</dbReference>
<dbReference type="RefSeq" id="WP_190998855.1">
    <property type="nucleotide sequence ID" value="NZ_JACXSI010000032.1"/>
</dbReference>
<keyword evidence="3" id="KW-1185">Reference proteome</keyword>
<evidence type="ECO:0000313" key="2">
    <source>
        <dbReference type="EMBL" id="MBD3109292.1"/>
    </source>
</evidence>
<proteinExistence type="predicted"/>
<keyword evidence="1" id="KW-0812">Transmembrane</keyword>
<feature type="transmembrane region" description="Helical" evidence="1">
    <location>
        <begin position="28"/>
        <end position="48"/>
    </location>
</feature>